<evidence type="ECO:0000256" key="1">
    <source>
        <dbReference type="SAM" id="MobiDB-lite"/>
    </source>
</evidence>
<feature type="region of interest" description="Disordered" evidence="1">
    <location>
        <begin position="1"/>
        <end position="48"/>
    </location>
</feature>
<sequence>MTRRSRSHLDRCDHLRPRSWPGGVDDDAGNPLPRIVRRGSGSAVTRRRARAVLPSAQGMSVGQLAKVAFTGDGQVRDVIHDFGADGFGSPYPRR</sequence>
<organism evidence="2 3">
    <name type="scientific">Streptosporangium lutulentum</name>
    <dbReference type="NCBI Taxonomy" id="1461250"/>
    <lineage>
        <taxon>Bacteria</taxon>
        <taxon>Bacillati</taxon>
        <taxon>Actinomycetota</taxon>
        <taxon>Actinomycetes</taxon>
        <taxon>Streptosporangiales</taxon>
        <taxon>Streptosporangiaceae</taxon>
        <taxon>Streptosporangium</taxon>
    </lineage>
</organism>
<protein>
    <submittedName>
        <fullName evidence="2">Uncharacterized protein</fullName>
    </submittedName>
</protein>
<gene>
    <name evidence="2" type="ORF">J2853_006688</name>
</gene>
<proteinExistence type="predicted"/>
<evidence type="ECO:0000313" key="2">
    <source>
        <dbReference type="EMBL" id="MDP9847477.1"/>
    </source>
</evidence>
<dbReference type="RefSeq" id="WP_307564564.1">
    <property type="nucleotide sequence ID" value="NZ_JAUSQU010000001.1"/>
</dbReference>
<comment type="caution">
    <text evidence="2">The sequence shown here is derived from an EMBL/GenBank/DDBJ whole genome shotgun (WGS) entry which is preliminary data.</text>
</comment>
<evidence type="ECO:0000313" key="3">
    <source>
        <dbReference type="Proteomes" id="UP001225356"/>
    </source>
</evidence>
<accession>A0ABT9QL68</accession>
<dbReference type="EMBL" id="JAUSQU010000001">
    <property type="protein sequence ID" value="MDP9847477.1"/>
    <property type="molecule type" value="Genomic_DNA"/>
</dbReference>
<dbReference type="Proteomes" id="UP001225356">
    <property type="component" value="Unassembled WGS sequence"/>
</dbReference>
<feature type="compositionally biased region" description="Basic and acidic residues" evidence="1">
    <location>
        <begin position="7"/>
        <end position="16"/>
    </location>
</feature>
<name>A0ABT9QL68_9ACTN</name>
<reference evidence="2 3" key="1">
    <citation type="submission" date="2023-07" db="EMBL/GenBank/DDBJ databases">
        <title>Sequencing the genomes of 1000 actinobacteria strains.</title>
        <authorList>
            <person name="Klenk H.-P."/>
        </authorList>
    </citation>
    <scope>NUCLEOTIDE SEQUENCE [LARGE SCALE GENOMIC DNA]</scope>
    <source>
        <strain evidence="2 3">DSM 46740</strain>
    </source>
</reference>
<keyword evidence="3" id="KW-1185">Reference proteome</keyword>